<dbReference type="Proteomes" id="UP000199288">
    <property type="component" value="Unassembled WGS sequence"/>
</dbReference>
<evidence type="ECO:0000256" key="10">
    <source>
        <dbReference type="SAM" id="MobiDB-lite"/>
    </source>
</evidence>
<dbReference type="RefSeq" id="WP_261976996.1">
    <property type="nucleotide sequence ID" value="NZ_FNQV01000002.1"/>
</dbReference>
<keyword evidence="13" id="KW-1185">Reference proteome</keyword>
<evidence type="ECO:0000256" key="6">
    <source>
        <dbReference type="ARBA" id="ARBA00022927"/>
    </source>
</evidence>
<evidence type="ECO:0000313" key="13">
    <source>
        <dbReference type="Proteomes" id="UP000199288"/>
    </source>
</evidence>
<organism evidence="12 13">
    <name type="scientific">Bowdeniella nasicola</name>
    <dbReference type="NCBI Taxonomy" id="208480"/>
    <lineage>
        <taxon>Bacteria</taxon>
        <taxon>Bacillati</taxon>
        <taxon>Actinomycetota</taxon>
        <taxon>Actinomycetes</taxon>
        <taxon>Actinomycetales</taxon>
        <taxon>Actinomycetaceae</taxon>
        <taxon>Bowdeniella</taxon>
    </lineage>
</organism>
<dbReference type="GO" id="GO:0005886">
    <property type="term" value="C:plasma membrane"/>
    <property type="evidence" value="ECO:0007669"/>
    <property type="project" value="UniProtKB-SubCell"/>
</dbReference>
<keyword evidence="3" id="KW-0813">Transport</keyword>
<comment type="subcellular location">
    <subcellularLocation>
        <location evidence="1">Cell membrane</location>
        <topology evidence="1">Single-pass membrane protein</topology>
    </subcellularLocation>
</comment>
<dbReference type="GO" id="GO:0015031">
    <property type="term" value="P:protein transport"/>
    <property type="evidence" value="ECO:0007669"/>
    <property type="project" value="UniProtKB-KW"/>
</dbReference>
<keyword evidence="9 11" id="KW-0472">Membrane</keyword>
<keyword evidence="6" id="KW-0653">Protein transport</keyword>
<dbReference type="PANTHER" id="PTHR33909:SF1">
    <property type="entry name" value="SEC TRANSLOCON ACCESSORY COMPLEX SUBUNIT YAJC"/>
    <property type="match status" value="1"/>
</dbReference>
<gene>
    <name evidence="12" type="ORF">SAMN02910418_00445</name>
</gene>
<comment type="similarity">
    <text evidence="2">Belongs to the YajC family.</text>
</comment>
<evidence type="ECO:0000256" key="7">
    <source>
        <dbReference type="ARBA" id="ARBA00022989"/>
    </source>
</evidence>
<dbReference type="PANTHER" id="PTHR33909">
    <property type="entry name" value="SEC TRANSLOCON ACCESSORY COMPLEX SUBUNIT YAJC"/>
    <property type="match status" value="1"/>
</dbReference>
<feature type="region of interest" description="Disordered" evidence="10">
    <location>
        <begin position="91"/>
        <end position="133"/>
    </location>
</feature>
<dbReference type="InterPro" id="IPR003849">
    <property type="entry name" value="Preprotein_translocase_YajC"/>
</dbReference>
<dbReference type="SMART" id="SM01323">
    <property type="entry name" value="YajC"/>
    <property type="match status" value="1"/>
</dbReference>
<proteinExistence type="inferred from homology"/>
<feature type="compositionally biased region" description="Basic and acidic residues" evidence="10">
    <location>
        <begin position="114"/>
        <end position="124"/>
    </location>
</feature>
<feature type="transmembrane region" description="Helical" evidence="11">
    <location>
        <begin position="6"/>
        <end position="22"/>
    </location>
</feature>
<evidence type="ECO:0000256" key="3">
    <source>
        <dbReference type="ARBA" id="ARBA00022448"/>
    </source>
</evidence>
<evidence type="ECO:0000313" key="12">
    <source>
        <dbReference type="EMBL" id="SDZ86431.1"/>
    </source>
</evidence>
<evidence type="ECO:0000256" key="9">
    <source>
        <dbReference type="ARBA" id="ARBA00023136"/>
    </source>
</evidence>
<name>A0A1H3WI18_9ACTO</name>
<evidence type="ECO:0000256" key="11">
    <source>
        <dbReference type="SAM" id="Phobius"/>
    </source>
</evidence>
<sequence>MDPLLMMLVVVIGMVLLMNFFGKKQRQKIMEQRESAIVIGNQVRTQSGFYGTVVDIDGDTVTLESPAGDETVWHKHAIAMEQAPPYATAEELEIEGESADPTNPALTEGYEPEFGERLDTHNNEPGEGPTTQR</sequence>
<dbReference type="Pfam" id="PF02699">
    <property type="entry name" value="YajC"/>
    <property type="match status" value="1"/>
</dbReference>
<dbReference type="AlphaFoldDB" id="A0A1H3WI18"/>
<keyword evidence="5 11" id="KW-0812">Transmembrane</keyword>
<evidence type="ECO:0000256" key="8">
    <source>
        <dbReference type="ARBA" id="ARBA00023010"/>
    </source>
</evidence>
<protein>
    <submittedName>
        <fullName evidence="12">Preprotein translocase subunit YajC</fullName>
    </submittedName>
</protein>
<keyword evidence="7 11" id="KW-1133">Transmembrane helix</keyword>
<dbReference type="EMBL" id="FNQV01000002">
    <property type="protein sequence ID" value="SDZ86431.1"/>
    <property type="molecule type" value="Genomic_DNA"/>
</dbReference>
<accession>A0A1H3WI18</accession>
<evidence type="ECO:0000256" key="1">
    <source>
        <dbReference type="ARBA" id="ARBA00004162"/>
    </source>
</evidence>
<keyword evidence="8" id="KW-0811">Translocation</keyword>
<evidence type="ECO:0000256" key="5">
    <source>
        <dbReference type="ARBA" id="ARBA00022692"/>
    </source>
</evidence>
<keyword evidence="4" id="KW-1003">Cell membrane</keyword>
<reference evidence="13" key="1">
    <citation type="submission" date="2016-10" db="EMBL/GenBank/DDBJ databases">
        <authorList>
            <person name="Varghese N."/>
            <person name="Submissions S."/>
        </authorList>
    </citation>
    <scope>NUCLEOTIDE SEQUENCE [LARGE SCALE GENOMIC DNA]</scope>
    <source>
        <strain evidence="13">KPR-1</strain>
    </source>
</reference>
<evidence type="ECO:0000256" key="2">
    <source>
        <dbReference type="ARBA" id="ARBA00006742"/>
    </source>
</evidence>
<evidence type="ECO:0000256" key="4">
    <source>
        <dbReference type="ARBA" id="ARBA00022475"/>
    </source>
</evidence>